<reference evidence="20" key="1">
    <citation type="submission" date="2019-09" db="EMBL/GenBank/DDBJ databases">
        <authorList>
            <person name="Li J."/>
        </authorList>
    </citation>
    <scope>NUCLEOTIDE SEQUENCE [LARGE SCALE GENOMIC DNA]</scope>
    <source>
        <strain evidence="20">JCM 14732</strain>
    </source>
</reference>
<dbReference type="HAMAP" id="MF_00719">
    <property type="entry name" value="CobS"/>
    <property type="match status" value="1"/>
</dbReference>
<name>A0A5M4FAX9_9ACTN</name>
<keyword evidence="9 19" id="KW-0808">Transferase</keyword>
<evidence type="ECO:0000256" key="8">
    <source>
        <dbReference type="ARBA" id="ARBA00022573"/>
    </source>
</evidence>
<comment type="similarity">
    <text evidence="4 19">Belongs to the CobS family.</text>
</comment>
<comment type="pathway">
    <text evidence="3 19">Cofactor biosynthesis; adenosylcobalamin biosynthesis; adenosylcobalamin from cob(II)yrinate a,c-diamide: step 7/7.</text>
</comment>
<dbReference type="PANTHER" id="PTHR34148:SF1">
    <property type="entry name" value="ADENOSYLCOBINAMIDE-GDP RIBAZOLETRANSFERASE"/>
    <property type="match status" value="1"/>
</dbReference>
<evidence type="ECO:0000256" key="11">
    <source>
        <dbReference type="ARBA" id="ARBA00022842"/>
    </source>
</evidence>
<feature type="transmembrane region" description="Helical" evidence="19">
    <location>
        <begin position="227"/>
        <end position="250"/>
    </location>
</feature>
<evidence type="ECO:0000256" key="15">
    <source>
        <dbReference type="ARBA" id="ARBA00032605"/>
    </source>
</evidence>
<dbReference type="EMBL" id="SDPQ02000003">
    <property type="protein sequence ID" value="KAA1395409.1"/>
    <property type="molecule type" value="Genomic_DNA"/>
</dbReference>
<evidence type="ECO:0000313" key="21">
    <source>
        <dbReference type="Proteomes" id="UP000380867"/>
    </source>
</evidence>
<dbReference type="InterPro" id="IPR003805">
    <property type="entry name" value="CobS"/>
</dbReference>
<keyword evidence="12 19" id="KW-1133">Transmembrane helix</keyword>
<evidence type="ECO:0000256" key="1">
    <source>
        <dbReference type="ARBA" id="ARBA00001946"/>
    </source>
</evidence>
<sequence>MTDSWRLAVGTLTALRWRHPTVVDRNVAGRAMLLAPLAVVPLGLLVGVICWGGRELDLAPLAVAFIAVGALALGSRALHLDGLSDVADGLTASYDRERSLEVMKGGTAGPAGAAALVIVLGSQVASLSALLCADRGPVVAGLLVCCSRAILSVCCARGVPAARPDGLAVTYAGTVGRTWTVATWLAVALLCAGVLDWADWPWWRGLVVAGAGLLIGAVLTYRCVRRFGGVTGDVFGAAIEVTLAAMLVAAS</sequence>
<evidence type="ECO:0000256" key="12">
    <source>
        <dbReference type="ARBA" id="ARBA00022989"/>
    </source>
</evidence>
<evidence type="ECO:0000256" key="9">
    <source>
        <dbReference type="ARBA" id="ARBA00022679"/>
    </source>
</evidence>
<dbReference type="GO" id="GO:0009236">
    <property type="term" value="P:cobalamin biosynthetic process"/>
    <property type="evidence" value="ECO:0007669"/>
    <property type="project" value="UniProtKB-UniRule"/>
</dbReference>
<dbReference type="GO" id="GO:0008818">
    <property type="term" value="F:cobalamin 5'-phosphate synthase activity"/>
    <property type="evidence" value="ECO:0007669"/>
    <property type="project" value="UniProtKB-UniRule"/>
</dbReference>
<evidence type="ECO:0000256" key="13">
    <source>
        <dbReference type="ARBA" id="ARBA00023136"/>
    </source>
</evidence>
<comment type="caution">
    <text evidence="20">The sequence shown here is derived from an EMBL/GenBank/DDBJ whole genome shotgun (WGS) entry which is preliminary data.</text>
</comment>
<evidence type="ECO:0000256" key="4">
    <source>
        <dbReference type="ARBA" id="ARBA00010561"/>
    </source>
</evidence>
<keyword evidence="21" id="KW-1185">Reference proteome</keyword>
<accession>A0A5M4FAX9</accession>
<dbReference type="PANTHER" id="PTHR34148">
    <property type="entry name" value="ADENOSYLCOBINAMIDE-GDP RIBAZOLETRANSFERASE"/>
    <property type="match status" value="1"/>
</dbReference>
<dbReference type="EC" id="2.7.8.26" evidence="5 19"/>
<evidence type="ECO:0000256" key="3">
    <source>
        <dbReference type="ARBA" id="ARBA00004663"/>
    </source>
</evidence>
<dbReference type="OrthoDB" id="9794223at2"/>
<gene>
    <name evidence="19" type="primary">cobS</name>
    <name evidence="20" type="ORF">ESP70_014730</name>
</gene>
<keyword evidence="13 19" id="KW-0472">Membrane</keyword>
<evidence type="ECO:0000256" key="7">
    <source>
        <dbReference type="ARBA" id="ARBA00022475"/>
    </source>
</evidence>
<comment type="catalytic activity">
    <reaction evidence="17 19">
        <text>alpha-ribazole + adenosylcob(III)inamide-GDP = adenosylcob(III)alamin + GMP + H(+)</text>
        <dbReference type="Rhea" id="RHEA:16049"/>
        <dbReference type="ChEBI" id="CHEBI:10329"/>
        <dbReference type="ChEBI" id="CHEBI:15378"/>
        <dbReference type="ChEBI" id="CHEBI:18408"/>
        <dbReference type="ChEBI" id="CHEBI:58115"/>
        <dbReference type="ChEBI" id="CHEBI:60487"/>
        <dbReference type="EC" id="2.7.8.26"/>
    </reaction>
</comment>
<dbReference type="Pfam" id="PF02654">
    <property type="entry name" value="CobS"/>
    <property type="match status" value="1"/>
</dbReference>
<evidence type="ECO:0000256" key="19">
    <source>
        <dbReference type="HAMAP-Rule" id="MF_00719"/>
    </source>
</evidence>
<keyword evidence="8 19" id="KW-0169">Cobalamin biosynthesis</keyword>
<feature type="transmembrane region" description="Helical" evidence="19">
    <location>
        <begin position="31"/>
        <end position="51"/>
    </location>
</feature>
<evidence type="ECO:0000256" key="14">
    <source>
        <dbReference type="ARBA" id="ARBA00025228"/>
    </source>
</evidence>
<dbReference type="GO" id="GO:0005886">
    <property type="term" value="C:plasma membrane"/>
    <property type="evidence" value="ECO:0007669"/>
    <property type="project" value="UniProtKB-SubCell"/>
</dbReference>
<dbReference type="GO" id="GO:0051073">
    <property type="term" value="F:adenosylcobinamide-GDP ribazoletransferase activity"/>
    <property type="evidence" value="ECO:0007669"/>
    <property type="project" value="UniProtKB-UniRule"/>
</dbReference>
<evidence type="ECO:0000256" key="5">
    <source>
        <dbReference type="ARBA" id="ARBA00013200"/>
    </source>
</evidence>
<dbReference type="RefSeq" id="WP_149690074.1">
    <property type="nucleotide sequence ID" value="NZ_SDPQ02000003.1"/>
</dbReference>
<feature type="transmembrane region" description="Helical" evidence="19">
    <location>
        <begin position="179"/>
        <end position="195"/>
    </location>
</feature>
<feature type="transmembrane region" description="Helical" evidence="19">
    <location>
        <begin position="202"/>
        <end position="221"/>
    </location>
</feature>
<keyword evidence="11 19" id="KW-0460">Magnesium</keyword>
<comment type="subcellular location">
    <subcellularLocation>
        <location evidence="2 19">Cell membrane</location>
        <topology evidence="2 19">Multi-pass membrane protein</topology>
    </subcellularLocation>
</comment>
<comment type="catalytic activity">
    <reaction evidence="18 19">
        <text>alpha-ribazole 5'-phosphate + adenosylcob(III)inamide-GDP = adenosylcob(III)alamin 5'-phosphate + GMP + H(+)</text>
        <dbReference type="Rhea" id="RHEA:23560"/>
        <dbReference type="ChEBI" id="CHEBI:15378"/>
        <dbReference type="ChEBI" id="CHEBI:57918"/>
        <dbReference type="ChEBI" id="CHEBI:58115"/>
        <dbReference type="ChEBI" id="CHEBI:60487"/>
        <dbReference type="ChEBI" id="CHEBI:60493"/>
        <dbReference type="EC" id="2.7.8.26"/>
    </reaction>
</comment>
<feature type="transmembrane region" description="Helical" evidence="19">
    <location>
        <begin position="111"/>
        <end position="131"/>
    </location>
</feature>
<comment type="cofactor">
    <cofactor evidence="1 19">
        <name>Mg(2+)</name>
        <dbReference type="ChEBI" id="CHEBI:18420"/>
    </cofactor>
</comment>
<dbReference type="Proteomes" id="UP000380867">
    <property type="component" value="Unassembled WGS sequence"/>
</dbReference>
<evidence type="ECO:0000256" key="6">
    <source>
        <dbReference type="ARBA" id="ARBA00015850"/>
    </source>
</evidence>
<proteinExistence type="inferred from homology"/>
<evidence type="ECO:0000256" key="16">
    <source>
        <dbReference type="ARBA" id="ARBA00032853"/>
    </source>
</evidence>
<protein>
    <recommendedName>
        <fullName evidence="6 19">Adenosylcobinamide-GDP ribazoletransferase</fullName>
        <ecNumber evidence="5 19">2.7.8.26</ecNumber>
    </recommendedName>
    <alternativeName>
        <fullName evidence="16 19">Cobalamin synthase</fullName>
    </alternativeName>
    <alternativeName>
        <fullName evidence="15 19">Cobalamin-5'-phosphate synthase</fullName>
    </alternativeName>
</protein>
<dbReference type="UniPathway" id="UPA00148">
    <property type="reaction ID" value="UER00238"/>
</dbReference>
<comment type="function">
    <text evidence="14 19">Joins adenosylcobinamide-GDP and alpha-ribazole to generate adenosylcobalamin (Ado-cobalamin). Also synthesizes adenosylcobalamin 5'-phosphate from adenosylcobinamide-GDP and alpha-ribazole 5'-phosphate.</text>
</comment>
<organism evidence="20 21">
    <name type="scientific">Aeromicrobium ginsengisoli</name>
    <dbReference type="NCBI Taxonomy" id="363867"/>
    <lineage>
        <taxon>Bacteria</taxon>
        <taxon>Bacillati</taxon>
        <taxon>Actinomycetota</taxon>
        <taxon>Actinomycetes</taxon>
        <taxon>Propionibacteriales</taxon>
        <taxon>Nocardioidaceae</taxon>
        <taxon>Aeromicrobium</taxon>
    </lineage>
</organism>
<keyword evidence="7 19" id="KW-1003">Cell membrane</keyword>
<evidence type="ECO:0000256" key="18">
    <source>
        <dbReference type="ARBA" id="ARBA00049504"/>
    </source>
</evidence>
<evidence type="ECO:0000313" key="20">
    <source>
        <dbReference type="EMBL" id="KAA1395409.1"/>
    </source>
</evidence>
<evidence type="ECO:0000256" key="17">
    <source>
        <dbReference type="ARBA" id="ARBA00048623"/>
    </source>
</evidence>
<dbReference type="AlphaFoldDB" id="A0A5M4FAX9"/>
<evidence type="ECO:0000256" key="2">
    <source>
        <dbReference type="ARBA" id="ARBA00004651"/>
    </source>
</evidence>
<feature type="transmembrane region" description="Helical" evidence="19">
    <location>
        <begin position="58"/>
        <end position="78"/>
    </location>
</feature>
<evidence type="ECO:0000256" key="10">
    <source>
        <dbReference type="ARBA" id="ARBA00022692"/>
    </source>
</evidence>
<keyword evidence="10 19" id="KW-0812">Transmembrane</keyword>